<proteinExistence type="predicted"/>
<dbReference type="GO" id="GO:0003677">
    <property type="term" value="F:DNA binding"/>
    <property type="evidence" value="ECO:0007669"/>
    <property type="project" value="InterPro"/>
</dbReference>
<dbReference type="OrthoDB" id="5988074at2759"/>
<dbReference type="GO" id="GO:0015074">
    <property type="term" value="P:DNA integration"/>
    <property type="evidence" value="ECO:0007669"/>
    <property type="project" value="InterPro"/>
</dbReference>
<dbReference type="EnsemblMetazoa" id="CLYHEMT009876.5">
    <property type="protein sequence ID" value="CLYHEMP009876.5"/>
    <property type="gene ID" value="CLYHEMG009876"/>
</dbReference>
<evidence type="ECO:0000256" key="1">
    <source>
        <dbReference type="ARBA" id="ARBA00023172"/>
    </source>
</evidence>
<dbReference type="InterPro" id="IPR011010">
    <property type="entry name" value="DNA_brk_join_enz"/>
</dbReference>
<protein>
    <submittedName>
        <fullName evidence="2">Uncharacterized protein</fullName>
    </submittedName>
</protein>
<keyword evidence="3" id="KW-1185">Reference proteome</keyword>
<name>A0A7M5VFL8_9CNID</name>
<dbReference type="GO" id="GO:0006310">
    <property type="term" value="P:DNA recombination"/>
    <property type="evidence" value="ECO:0007669"/>
    <property type="project" value="UniProtKB-KW"/>
</dbReference>
<sequence length="302" mass="35230">MIDFIDFLIMEKVDIHPKQTESHKFQTLTSAKLRMNLWRKKLTRLARLDKHKREHVDEEMIVHVSDEQVVKFEKTQHAERTRRLFDTLIHVKLTRTKFCRIRDYLYTRVHFSNSHRSGVTANMTMAEYEKAKQDETDGTWNIMVWDHKTNADYGPAHVELTADSYNFIKTYVEQIRPKMKRILSKNVFLSWEGKSVTSGDVSKRIHLLWVKAGIVNSDDLPKNITVNLIRKASSTAVLEKDPAAAKHVASLMAHSSKTQSIHYNVRNRRISAKKGSRFIRNHFYGDSPRKIGQPMKLTKSEV</sequence>
<dbReference type="SUPFAM" id="SSF56349">
    <property type="entry name" value="DNA breaking-rejoining enzymes"/>
    <property type="match status" value="1"/>
</dbReference>
<evidence type="ECO:0000313" key="2">
    <source>
        <dbReference type="EnsemblMetazoa" id="CLYHEMP009876.5"/>
    </source>
</evidence>
<dbReference type="AlphaFoldDB" id="A0A7M5VFL8"/>
<reference evidence="2" key="1">
    <citation type="submission" date="2021-01" db="UniProtKB">
        <authorList>
            <consortium name="EnsemblMetazoa"/>
        </authorList>
    </citation>
    <scope>IDENTIFICATION</scope>
</reference>
<evidence type="ECO:0000313" key="3">
    <source>
        <dbReference type="Proteomes" id="UP000594262"/>
    </source>
</evidence>
<keyword evidence="1" id="KW-0233">DNA recombination</keyword>
<dbReference type="InterPro" id="IPR013762">
    <property type="entry name" value="Integrase-like_cat_sf"/>
</dbReference>
<dbReference type="Proteomes" id="UP000594262">
    <property type="component" value="Unplaced"/>
</dbReference>
<accession>A0A7M5VFL8</accession>
<organism evidence="2 3">
    <name type="scientific">Clytia hemisphaerica</name>
    <dbReference type="NCBI Taxonomy" id="252671"/>
    <lineage>
        <taxon>Eukaryota</taxon>
        <taxon>Metazoa</taxon>
        <taxon>Cnidaria</taxon>
        <taxon>Hydrozoa</taxon>
        <taxon>Hydroidolina</taxon>
        <taxon>Leptothecata</taxon>
        <taxon>Obeliida</taxon>
        <taxon>Clytiidae</taxon>
        <taxon>Clytia</taxon>
    </lineage>
</organism>
<dbReference type="EnsemblMetazoa" id="CLYHEMT009876.2">
    <property type="protein sequence ID" value="CLYHEMP009876.2"/>
    <property type="gene ID" value="CLYHEMG009876"/>
</dbReference>
<dbReference type="Gene3D" id="1.10.443.10">
    <property type="entry name" value="Intergrase catalytic core"/>
    <property type="match status" value="1"/>
</dbReference>